<dbReference type="PANTHER" id="PTHR47926">
    <property type="entry name" value="PENTATRICOPEPTIDE REPEAT-CONTAINING PROTEIN"/>
    <property type="match status" value="1"/>
</dbReference>
<feature type="repeat" description="PPR" evidence="3">
    <location>
        <begin position="184"/>
        <end position="214"/>
    </location>
</feature>
<comment type="caution">
    <text evidence="5">The sequence shown here is derived from an EMBL/GenBank/DDBJ whole genome shotgun (WGS) entry which is preliminary data.</text>
</comment>
<dbReference type="OrthoDB" id="185373at2759"/>
<evidence type="ECO:0000313" key="5">
    <source>
        <dbReference type="EMBL" id="CAA7019191.1"/>
    </source>
</evidence>
<evidence type="ECO:0000256" key="3">
    <source>
        <dbReference type="PROSITE-ProRule" id="PRU00708"/>
    </source>
</evidence>
<dbReference type="Pfam" id="PF20430">
    <property type="entry name" value="Eplus_motif"/>
    <property type="match status" value="1"/>
</dbReference>
<accession>A0A6D2HR28</accession>
<evidence type="ECO:0000256" key="1">
    <source>
        <dbReference type="ARBA" id="ARBA00006643"/>
    </source>
</evidence>
<dbReference type="Pfam" id="PF13041">
    <property type="entry name" value="PPR_2"/>
    <property type="match status" value="2"/>
</dbReference>
<dbReference type="Proteomes" id="UP000467841">
    <property type="component" value="Unassembled WGS sequence"/>
</dbReference>
<dbReference type="FunFam" id="1.25.40.10:FF:000231">
    <property type="entry name" value="Pentatricopeptide repeat-containing protein chloroplastic"/>
    <property type="match status" value="1"/>
</dbReference>
<dbReference type="FunFam" id="1.25.40.10:FF:001050">
    <property type="entry name" value="Pentatricopeptide repeat-containing protein At2g33760"/>
    <property type="match status" value="1"/>
</dbReference>
<feature type="domain" description="DYW" evidence="4">
    <location>
        <begin position="531"/>
        <end position="623"/>
    </location>
</feature>
<keyword evidence="2" id="KW-0677">Repeat</keyword>
<dbReference type="AlphaFoldDB" id="A0A6D2HR28"/>
<dbReference type="FunFam" id="1.25.40.10:FF:000344">
    <property type="entry name" value="Pentatricopeptide repeat-containing protein"/>
    <property type="match status" value="1"/>
</dbReference>
<dbReference type="GO" id="GO:0031425">
    <property type="term" value="P:chloroplast RNA processing"/>
    <property type="evidence" value="ECO:0007669"/>
    <property type="project" value="UniProtKB-ARBA"/>
</dbReference>
<dbReference type="InterPro" id="IPR046960">
    <property type="entry name" value="PPR_At4g14850-like_plant"/>
</dbReference>
<evidence type="ECO:0000259" key="4">
    <source>
        <dbReference type="Pfam" id="PF14432"/>
    </source>
</evidence>
<feature type="repeat" description="PPR" evidence="3">
    <location>
        <begin position="352"/>
        <end position="386"/>
    </location>
</feature>
<dbReference type="NCBIfam" id="TIGR00756">
    <property type="entry name" value="PPR"/>
    <property type="match status" value="6"/>
</dbReference>
<name>A0A6D2HR28_9BRAS</name>
<comment type="similarity">
    <text evidence="1">Belongs to the PPR family. PCMP-H subfamily.</text>
</comment>
<evidence type="ECO:0000313" key="6">
    <source>
        <dbReference type="Proteomes" id="UP000467841"/>
    </source>
</evidence>
<reference evidence="5" key="1">
    <citation type="submission" date="2020-01" db="EMBL/GenBank/DDBJ databases">
        <authorList>
            <person name="Mishra B."/>
        </authorList>
    </citation>
    <scope>NUCLEOTIDE SEQUENCE [LARGE SCALE GENOMIC DNA]</scope>
</reference>
<protein>
    <recommendedName>
        <fullName evidence="4">DYW domain-containing protein</fullName>
    </recommendedName>
</protein>
<dbReference type="InterPro" id="IPR046848">
    <property type="entry name" value="E_motif"/>
</dbReference>
<proteinExistence type="inferred from homology"/>
<evidence type="ECO:0000256" key="2">
    <source>
        <dbReference type="ARBA" id="ARBA00022737"/>
    </source>
</evidence>
<dbReference type="Pfam" id="PF12854">
    <property type="entry name" value="PPR_1"/>
    <property type="match status" value="1"/>
</dbReference>
<organism evidence="5 6">
    <name type="scientific">Microthlaspi erraticum</name>
    <dbReference type="NCBI Taxonomy" id="1685480"/>
    <lineage>
        <taxon>Eukaryota</taxon>
        <taxon>Viridiplantae</taxon>
        <taxon>Streptophyta</taxon>
        <taxon>Embryophyta</taxon>
        <taxon>Tracheophyta</taxon>
        <taxon>Spermatophyta</taxon>
        <taxon>Magnoliopsida</taxon>
        <taxon>eudicotyledons</taxon>
        <taxon>Gunneridae</taxon>
        <taxon>Pentapetalae</taxon>
        <taxon>rosids</taxon>
        <taxon>malvids</taxon>
        <taxon>Brassicales</taxon>
        <taxon>Brassicaceae</taxon>
        <taxon>Coluteocarpeae</taxon>
        <taxon>Microthlaspi</taxon>
    </lineage>
</organism>
<dbReference type="PANTHER" id="PTHR47926:SF452">
    <property type="entry name" value="PENTATRICOPEPTIDE REPEAT-CONTAINING PROTEIN"/>
    <property type="match status" value="1"/>
</dbReference>
<dbReference type="InterPro" id="IPR032867">
    <property type="entry name" value="DYW_dom"/>
</dbReference>
<feature type="repeat" description="PPR" evidence="3">
    <location>
        <begin position="215"/>
        <end position="249"/>
    </location>
</feature>
<dbReference type="InterPro" id="IPR002885">
    <property type="entry name" value="PPR_rpt"/>
</dbReference>
<dbReference type="Pfam" id="PF01535">
    <property type="entry name" value="PPR"/>
    <property type="match status" value="1"/>
</dbReference>
<dbReference type="InterPro" id="IPR011990">
    <property type="entry name" value="TPR-like_helical_dom_sf"/>
</dbReference>
<dbReference type="EMBL" id="CACVBM020000444">
    <property type="protein sequence ID" value="CAA7019191.1"/>
    <property type="molecule type" value="Genomic_DNA"/>
</dbReference>
<dbReference type="GO" id="GO:0003723">
    <property type="term" value="F:RNA binding"/>
    <property type="evidence" value="ECO:0007669"/>
    <property type="project" value="InterPro"/>
</dbReference>
<dbReference type="InterPro" id="IPR046849">
    <property type="entry name" value="E2_motif"/>
</dbReference>
<dbReference type="Pfam" id="PF20431">
    <property type="entry name" value="E_motif"/>
    <property type="match status" value="1"/>
</dbReference>
<gene>
    <name evidence="5" type="ORF">MERR_LOCUS6426</name>
</gene>
<sequence>MLRNLRGKFLRFSSNTTTKLRFSTSSAAAYTVSDDLHEQSSESSQASVSRDTGDYISAILSCKNVIDVGKIHAQVIVNGFLQELPVANKLLYLYAQFRAIADAETLFDEMSVKDSVSWSVMVGGFAKTGDFFNCLRVFREIVRSSLSLDNYTLPIVIRACREKRDSVVGGLIHELVLKSGMDLDSYVCAALVAMYAKCGMIDDACKLFDQLPKRDLVTWTVMIGAYADSGRPDESWVLFEKMRNEGIVPDRAAIVTIVNACAKLGALHKATIVHDYIRLMNFPVGVILGTALIDMHAKCGNVDAAREVFDSMKERNVISWSAMIAAYGYHGEARKALELFQMMMLERRLSPNEITFVSLLNSCSHAGFVEEGLEMFDLMAKYGIRPNVKHYTCMIDLLGRAGRLDEASEMIETLPVEKDETLWGSFLGACRIHKNVEMAERAAMSLLELQPENSGHYILLSNIYANDGKWEEVAKVRNLMNQRGLKKVPGYTWIEANNRTHRFKVGDRTHPKSKEIYESLRDLTDKLEKAGYVPDTNFVLHDVDEEVKVGMLSLHSEKLALAFGLIATPEGSLLRITKNLRVCGDCHSFFKFASLVTRREVVVRDANRFHCFKEGSCSCGDYW</sequence>
<feature type="repeat" description="PPR" evidence="3">
    <location>
        <begin position="114"/>
        <end position="148"/>
    </location>
</feature>
<dbReference type="PROSITE" id="PS51375">
    <property type="entry name" value="PPR"/>
    <property type="match status" value="5"/>
</dbReference>
<dbReference type="GO" id="GO:0008270">
    <property type="term" value="F:zinc ion binding"/>
    <property type="evidence" value="ECO:0007669"/>
    <property type="project" value="InterPro"/>
</dbReference>
<dbReference type="Gene3D" id="1.25.40.10">
    <property type="entry name" value="Tetratricopeptide repeat domain"/>
    <property type="match status" value="4"/>
</dbReference>
<dbReference type="Pfam" id="PF14432">
    <property type="entry name" value="DYW_deaminase"/>
    <property type="match status" value="1"/>
</dbReference>
<feature type="repeat" description="PPR" evidence="3">
    <location>
        <begin position="316"/>
        <end position="351"/>
    </location>
</feature>
<dbReference type="SUPFAM" id="SSF48452">
    <property type="entry name" value="TPR-like"/>
    <property type="match status" value="1"/>
</dbReference>
<dbReference type="GO" id="GO:0009451">
    <property type="term" value="P:RNA modification"/>
    <property type="evidence" value="ECO:0007669"/>
    <property type="project" value="InterPro"/>
</dbReference>
<keyword evidence="6" id="KW-1185">Reference proteome</keyword>